<dbReference type="Proteomes" id="UP000218151">
    <property type="component" value="Unassembled WGS sequence"/>
</dbReference>
<dbReference type="GO" id="GO:0016491">
    <property type="term" value="F:oxidoreductase activity"/>
    <property type="evidence" value="ECO:0007669"/>
    <property type="project" value="UniProtKB-KW"/>
</dbReference>
<dbReference type="GO" id="GO:0046872">
    <property type="term" value="F:metal ion binding"/>
    <property type="evidence" value="ECO:0007669"/>
    <property type="project" value="UniProtKB-KW"/>
</dbReference>
<proteinExistence type="predicted"/>
<dbReference type="Gene3D" id="2.60.120.260">
    <property type="entry name" value="Galactose-binding domain-like"/>
    <property type="match status" value="1"/>
</dbReference>
<dbReference type="AlphaFoldDB" id="A0A2A2SIK5"/>
<sequence length="828" mass="91073">MTPIDDHAAGERAAETLRYDLVVIGGGLAGLCAAIAAARTGARTALVQERPVFGGNCSSEVRVVPHGACHSNAWAAETGLVLEMLLDDRATNHESFPDHGMINANFDFALLQAAHREPNLDFFLNTVVSRVESRATCDGAATGPTATSNGLGRIGGEHRSIDAVVATQMGSEKRLRFEARQFVDATGDGTVGYLAGADFRYGREARDEFGENLAPLIADDVTMGATITMRARDVGRPVAYEPPPWIERYERQEDIGFKRTIYHIEKPIYGGYWWLEVCNPFHQIDDNPAVRHELHRHVLGVWNFIKNHAPFRDRAANYALDWIGMIPGKRESRRLMGDVLLTEHDCHEDRRWPDAVGAAGWWIDLHIKGGILNKKDPGERENADRNYKHWIRVSPFTLPLRAFYSRNVQNLWLAGRCLSTTHVALGPVRVMQTLAQLGQSVGIAAGYAVRKGLPPRTAADPAGPHMAGLRQAMLREDVRIPGVANEDAGDLARLATVTASSAAALRCDEPDEAEAFRMGADRNDGVNRSPALAAVLPITERRLNRVSLHLRSDHPADQTLRLTVQPLHRLWDRPDDQPVVAEASFVLPAGSAGWIDVPLDATLEPGRPYRIAIAGGEDVRWSANRSWPVGTVAQYLHVSPGGCEPKNAHLDGYAPHEVLIPAYRHWRQLRGALAIRTAPEQRPFEGANAVNGFAWPDSMPNIWMSDPGEPLPQHLELAFAQPMVVGCVMLSFDTNLSRPNQSAPPFFRAPEAVRDWRLLARVGGEWVEVHREEGNHQRRRTAVFEPVAADALRVEALATNGVAEARIFEVRAYAADPGHAIDIGSIGT</sequence>
<evidence type="ECO:0000256" key="3">
    <source>
        <dbReference type="ARBA" id="ARBA00023002"/>
    </source>
</evidence>
<dbReference type="Pfam" id="PF12831">
    <property type="entry name" value="FAD_oxidored"/>
    <property type="match status" value="1"/>
</dbReference>
<dbReference type="Gene3D" id="3.50.50.60">
    <property type="entry name" value="FAD/NAD(P)-binding domain"/>
    <property type="match status" value="1"/>
</dbReference>
<keyword evidence="2" id="KW-0479">Metal-binding</keyword>
<evidence type="ECO:0000313" key="6">
    <source>
        <dbReference type="EMBL" id="PAX09072.1"/>
    </source>
</evidence>
<keyword evidence="1" id="KW-0004">4Fe-4S</keyword>
<dbReference type="InterPro" id="IPR036188">
    <property type="entry name" value="FAD/NAD-bd_sf"/>
</dbReference>
<dbReference type="OrthoDB" id="9777740at2"/>
<keyword evidence="5" id="KW-0411">Iron-sulfur</keyword>
<protein>
    <recommendedName>
        <fullName evidence="8">FAD-dependent oxidoreductase</fullName>
    </recommendedName>
</protein>
<evidence type="ECO:0000313" key="7">
    <source>
        <dbReference type="Proteomes" id="UP000218151"/>
    </source>
</evidence>
<evidence type="ECO:0008006" key="8">
    <source>
        <dbReference type="Google" id="ProtNLM"/>
    </source>
</evidence>
<organism evidence="6 7">
    <name type="scientific">Sphingomonas lenta</name>
    <dbReference type="NCBI Taxonomy" id="1141887"/>
    <lineage>
        <taxon>Bacteria</taxon>
        <taxon>Pseudomonadati</taxon>
        <taxon>Pseudomonadota</taxon>
        <taxon>Alphaproteobacteria</taxon>
        <taxon>Sphingomonadales</taxon>
        <taxon>Sphingomonadaceae</taxon>
        <taxon>Sphingomonas</taxon>
    </lineage>
</organism>
<keyword evidence="3" id="KW-0560">Oxidoreductase</keyword>
<evidence type="ECO:0000256" key="2">
    <source>
        <dbReference type="ARBA" id="ARBA00022723"/>
    </source>
</evidence>
<keyword evidence="7" id="KW-1185">Reference proteome</keyword>
<reference evidence="7" key="1">
    <citation type="submission" date="2017-09" db="EMBL/GenBank/DDBJ databases">
        <authorList>
            <person name="Feng G."/>
            <person name="Zhu H."/>
        </authorList>
    </citation>
    <scope>NUCLEOTIDE SEQUENCE [LARGE SCALE GENOMIC DNA]</scope>
    <source>
        <strain evidence="7">1PNM-20</strain>
    </source>
</reference>
<evidence type="ECO:0000256" key="5">
    <source>
        <dbReference type="ARBA" id="ARBA00023014"/>
    </source>
</evidence>
<dbReference type="SUPFAM" id="SSF51905">
    <property type="entry name" value="FAD/NAD(P)-binding domain"/>
    <property type="match status" value="1"/>
</dbReference>
<evidence type="ECO:0000256" key="4">
    <source>
        <dbReference type="ARBA" id="ARBA00023004"/>
    </source>
</evidence>
<dbReference type="EMBL" id="NSLI01000002">
    <property type="protein sequence ID" value="PAX09072.1"/>
    <property type="molecule type" value="Genomic_DNA"/>
</dbReference>
<dbReference type="GO" id="GO:0051539">
    <property type="term" value="F:4 iron, 4 sulfur cluster binding"/>
    <property type="evidence" value="ECO:0007669"/>
    <property type="project" value="UniProtKB-KW"/>
</dbReference>
<gene>
    <name evidence="6" type="ORF">CKY28_07030</name>
</gene>
<dbReference type="InterPro" id="IPR039650">
    <property type="entry name" value="HdrA-like"/>
</dbReference>
<dbReference type="PANTHER" id="PTHR43498">
    <property type="entry name" value="FERREDOXIN:COB-COM HETERODISULFIDE REDUCTASE SUBUNIT A"/>
    <property type="match status" value="1"/>
</dbReference>
<comment type="caution">
    <text evidence="6">The sequence shown here is derived from an EMBL/GenBank/DDBJ whole genome shotgun (WGS) entry which is preliminary data.</text>
</comment>
<name>A0A2A2SIK5_9SPHN</name>
<dbReference type="PANTHER" id="PTHR43498:SF1">
    <property type="entry name" value="COB--COM HETERODISULFIDE REDUCTASE IRON-SULFUR SUBUNIT A"/>
    <property type="match status" value="1"/>
</dbReference>
<keyword evidence="4" id="KW-0408">Iron</keyword>
<evidence type="ECO:0000256" key="1">
    <source>
        <dbReference type="ARBA" id="ARBA00022485"/>
    </source>
</evidence>
<dbReference type="RefSeq" id="WP_095997570.1">
    <property type="nucleotide sequence ID" value="NZ_NSLI01000002.1"/>
</dbReference>
<accession>A0A2A2SIK5</accession>